<dbReference type="PRINTS" id="PR00080">
    <property type="entry name" value="SDRFAMILY"/>
</dbReference>
<dbReference type="InterPro" id="IPR020904">
    <property type="entry name" value="Sc_DH/Rdtase_CS"/>
</dbReference>
<dbReference type="InterPro" id="IPR057326">
    <property type="entry name" value="KR_dom"/>
</dbReference>
<dbReference type="RefSeq" id="WP_270075358.1">
    <property type="nucleotide sequence ID" value="NZ_CP115174.1"/>
</dbReference>
<dbReference type="Proteomes" id="UP001210865">
    <property type="component" value="Chromosome"/>
</dbReference>
<dbReference type="PRINTS" id="PR00081">
    <property type="entry name" value="GDHRDH"/>
</dbReference>
<evidence type="ECO:0000259" key="3">
    <source>
        <dbReference type="SMART" id="SM00822"/>
    </source>
</evidence>
<name>A0ABY7NGQ7_9SPHN</name>
<evidence type="ECO:0000313" key="4">
    <source>
        <dbReference type="EMBL" id="WBO20708.1"/>
    </source>
</evidence>
<dbReference type="EMBL" id="CP115174">
    <property type="protein sequence ID" value="WBO20708.1"/>
    <property type="molecule type" value="Genomic_DNA"/>
</dbReference>
<dbReference type="InterPro" id="IPR036291">
    <property type="entry name" value="NAD(P)-bd_dom_sf"/>
</dbReference>
<keyword evidence="2" id="KW-0560">Oxidoreductase</keyword>
<reference evidence="4 5" key="1">
    <citation type="submission" date="2022-12" db="EMBL/GenBank/DDBJ databases">
        <title>Sphingomonas abieness sp. nov., an endophytic bacterium isolated from Abies koreana.</title>
        <authorList>
            <person name="Jiang L."/>
            <person name="Lee J."/>
        </authorList>
    </citation>
    <scope>NUCLEOTIDE SEQUENCE [LARGE SCALE GENOMIC DNA]</scope>
    <source>
        <strain evidence="5">PAMB 00755</strain>
    </source>
</reference>
<sequence>MAGQQNGAGLALVTGGSRGIGRATCLRLAQDGYAVAVGYTHGADGANETVAAIRAAGGQADAFQADIGDAAAIPPLFEAADARFGPLRLLVANAGILGEERRIDEHTPETLRRLLDVNVLGTMLCAQQAVRRLSTRHGGKGGTIVLLGSVAARLGGLPGLVAYAASKGAIETLVRGLSNEVGSEGIRVVGVAPGVIHTDMTSPDAERSVRSGTPLGRMGEAQEVAEAVAWLASPAASYVAGTMLTVSGGR</sequence>
<dbReference type="SMART" id="SM00822">
    <property type="entry name" value="PKS_KR"/>
    <property type="match status" value="1"/>
</dbReference>
<gene>
    <name evidence="4" type="ORF">PBT88_10820</name>
</gene>
<evidence type="ECO:0000256" key="1">
    <source>
        <dbReference type="ARBA" id="ARBA00006484"/>
    </source>
</evidence>
<dbReference type="PANTHER" id="PTHR48107:SF7">
    <property type="entry name" value="RE15974P"/>
    <property type="match status" value="1"/>
</dbReference>
<evidence type="ECO:0000256" key="2">
    <source>
        <dbReference type="ARBA" id="ARBA00023002"/>
    </source>
</evidence>
<keyword evidence="5" id="KW-1185">Reference proteome</keyword>
<accession>A0ABY7NGQ7</accession>
<dbReference type="Gene3D" id="3.40.50.720">
    <property type="entry name" value="NAD(P)-binding Rossmann-like Domain"/>
    <property type="match status" value="1"/>
</dbReference>
<proteinExistence type="inferred from homology"/>
<dbReference type="SUPFAM" id="SSF51735">
    <property type="entry name" value="NAD(P)-binding Rossmann-fold domains"/>
    <property type="match status" value="1"/>
</dbReference>
<comment type="similarity">
    <text evidence="1">Belongs to the short-chain dehydrogenases/reductases (SDR) family.</text>
</comment>
<evidence type="ECO:0000313" key="5">
    <source>
        <dbReference type="Proteomes" id="UP001210865"/>
    </source>
</evidence>
<protein>
    <submittedName>
        <fullName evidence="4">SDR family oxidoreductase</fullName>
    </submittedName>
</protein>
<dbReference type="Pfam" id="PF13561">
    <property type="entry name" value="adh_short_C2"/>
    <property type="match status" value="1"/>
</dbReference>
<feature type="domain" description="Ketoreductase" evidence="3">
    <location>
        <begin position="9"/>
        <end position="198"/>
    </location>
</feature>
<dbReference type="PANTHER" id="PTHR48107">
    <property type="entry name" value="NADPH-DEPENDENT ALDEHYDE REDUCTASE-LIKE PROTEIN, CHLOROPLASTIC-RELATED"/>
    <property type="match status" value="1"/>
</dbReference>
<dbReference type="PROSITE" id="PS00061">
    <property type="entry name" value="ADH_SHORT"/>
    <property type="match status" value="1"/>
</dbReference>
<dbReference type="InterPro" id="IPR002347">
    <property type="entry name" value="SDR_fam"/>
</dbReference>
<organism evidence="4 5">
    <name type="scientific">Sphingomonas abietis</name>
    <dbReference type="NCBI Taxonomy" id="3012344"/>
    <lineage>
        <taxon>Bacteria</taxon>
        <taxon>Pseudomonadati</taxon>
        <taxon>Pseudomonadota</taxon>
        <taxon>Alphaproteobacteria</taxon>
        <taxon>Sphingomonadales</taxon>
        <taxon>Sphingomonadaceae</taxon>
        <taxon>Sphingomonas</taxon>
    </lineage>
</organism>